<dbReference type="RefSeq" id="WP_249242505.1">
    <property type="nucleotide sequence ID" value="NZ_CP096649.1"/>
</dbReference>
<dbReference type="EMBL" id="CP096649">
    <property type="protein sequence ID" value="UQK58973.1"/>
    <property type="molecule type" value="Genomic_DNA"/>
</dbReference>
<reference evidence="1" key="1">
    <citation type="submission" date="2022-04" db="EMBL/GenBank/DDBJ databases">
        <title>Complete genome sequences of Ezakiella coagulans and Fenollaria massiliensis.</title>
        <authorList>
            <person name="France M.T."/>
            <person name="Clifford J."/>
            <person name="Narina S."/>
            <person name="Rutt L."/>
            <person name="Ravel J."/>
        </authorList>
    </citation>
    <scope>NUCLEOTIDE SEQUENCE</scope>
    <source>
        <strain evidence="1">C0061C2</strain>
    </source>
</reference>
<sequence length="139" mass="16144">MGLLMNTASEIADKVKEDFNDDKNYLFALKRNDFKRSLLKLFLSRLYYTMDGARSFVLYFNEKGIYEKEISNTVKGNFVLMPWDEINDFTVDYKSSKANINLVHLGAKLLYEVPFTGSMAKGNKERLDDLQKKAYNKLV</sequence>
<organism evidence="1 2">
    <name type="scientific">Fenollaria massiliensis</name>
    <dbReference type="NCBI Taxonomy" id="938288"/>
    <lineage>
        <taxon>Bacteria</taxon>
        <taxon>Bacillati</taxon>
        <taxon>Bacillota</taxon>
        <taxon>Clostridia</taxon>
        <taxon>Eubacteriales</taxon>
        <taxon>Fenollaria</taxon>
    </lineage>
</organism>
<evidence type="ECO:0000313" key="1">
    <source>
        <dbReference type="EMBL" id="UQK58973.1"/>
    </source>
</evidence>
<proteinExistence type="predicted"/>
<name>A0A9E7IUA6_9FIRM</name>
<dbReference type="Proteomes" id="UP000831151">
    <property type="component" value="Chromosome"/>
</dbReference>
<evidence type="ECO:0000313" key="2">
    <source>
        <dbReference type="Proteomes" id="UP000831151"/>
    </source>
</evidence>
<keyword evidence="1" id="KW-0808">Transferase</keyword>
<gene>
    <name evidence="1" type="ORF">M1R53_06945</name>
</gene>
<protein>
    <submittedName>
        <fullName evidence="1">Histidine kinase</fullName>
    </submittedName>
</protein>
<keyword evidence="1" id="KW-0418">Kinase</keyword>
<dbReference type="KEGG" id="fms:M1R53_06945"/>
<dbReference type="GO" id="GO:0016301">
    <property type="term" value="F:kinase activity"/>
    <property type="evidence" value="ECO:0007669"/>
    <property type="project" value="UniProtKB-KW"/>
</dbReference>
<keyword evidence="2" id="KW-1185">Reference proteome</keyword>
<dbReference type="AlphaFoldDB" id="A0A9E7IUA6"/>
<accession>A0A9E7IUA6</accession>